<feature type="region of interest" description="Disordered" evidence="1">
    <location>
        <begin position="572"/>
        <end position="650"/>
    </location>
</feature>
<dbReference type="PANTHER" id="PTHR13318:SF190">
    <property type="entry name" value="PARTNER OF PAIRED, ISOFORM B"/>
    <property type="match status" value="1"/>
</dbReference>
<feature type="compositionally biased region" description="Low complexity" evidence="1">
    <location>
        <begin position="868"/>
        <end position="898"/>
    </location>
</feature>
<dbReference type="EMBL" id="LK023357">
    <property type="protein sequence ID" value="CDS12459.1"/>
    <property type="molecule type" value="Genomic_DNA"/>
</dbReference>
<dbReference type="SUPFAM" id="SSF52047">
    <property type="entry name" value="RNI-like"/>
    <property type="match status" value="1"/>
</dbReference>
<proteinExistence type="predicted"/>
<feature type="compositionally biased region" description="Low complexity" evidence="1">
    <location>
        <begin position="773"/>
        <end position="782"/>
    </location>
</feature>
<feature type="region of interest" description="Disordered" evidence="1">
    <location>
        <begin position="863"/>
        <end position="910"/>
    </location>
</feature>
<dbReference type="Gene3D" id="3.80.10.10">
    <property type="entry name" value="Ribonuclease Inhibitor"/>
    <property type="match status" value="2"/>
</dbReference>
<dbReference type="AlphaFoldDB" id="A0A077WYZ9"/>
<dbReference type="GO" id="GO:0031146">
    <property type="term" value="P:SCF-dependent proteasomal ubiquitin-dependent protein catabolic process"/>
    <property type="evidence" value="ECO:0007669"/>
    <property type="project" value="TreeGrafter"/>
</dbReference>
<organism evidence="2">
    <name type="scientific">Lichtheimia ramosa</name>
    <dbReference type="NCBI Taxonomy" id="688394"/>
    <lineage>
        <taxon>Eukaryota</taxon>
        <taxon>Fungi</taxon>
        <taxon>Fungi incertae sedis</taxon>
        <taxon>Mucoromycota</taxon>
        <taxon>Mucoromycotina</taxon>
        <taxon>Mucoromycetes</taxon>
        <taxon>Mucorales</taxon>
        <taxon>Lichtheimiaceae</taxon>
        <taxon>Lichtheimia</taxon>
    </lineage>
</organism>
<sequence length="910" mass="101171">MITEESLLSGLTLQGPKCLRLPNAVLERIFAMLPTQRDLRETCIVHRAWTIAAMNVLWREPQFAGPVAFRSFLQAIHKNKQTALRVRDLNLCISSDQPNSITRPAMRLVQAVHASHAQCPLASPQIIFAVLQQCEMVDTLSLYGWHLQSTHLRLIASHLPRLKSICIIGSPQSGQQSSSSTAIPTVPLLPASVTHIQLFGSYILYPSRYPALKVLYMSMADTSQTSFDKLCQGGLSTLQELTLSNAIDIQDDHLRQVFGAFPNLRSFCLEDARYITGQGILLSIKDAQFLTELMIRQHPDAAKRHAIYQQYDHMAPIQHMTFSLRSITFTHLLIDDQQLCQILEQSMTHLRYLYLSGCPNITNDIATKLLQHISQLESLTIIYCKGVGAKTVQVLQDSPSVHSLHSLTFIGNDTDVRPVDILNFVRSAAPYHLEHLTLRGYSHMVDVPFLARHAQIYRHARSNMETLTFHRDGILGLAKEGHTPEDRMVTGKELMELAKALNMDLFQLESLLDDIKKTSGQHDDPSHKPDHLTTTSTIPEDTSSMLQSTATNQIPASNASSLECIQHAIHDMESSEDTDPTSNTTPEPASTVDEEEEEDHESITKRLDNTIVQQQQQQQPSQQEENNTSPSDDSIHQDDESTFASSSTGDLGGWGSTLDISWQSRSSFGSRSSSDSSSNGSSSVSGHGTTTSARASNYEHAWRQVAKEAPIITAKRVQMADDVIPDGWGTPKQVVKWDDSRLAYAHDVVEKQKSTTFWIKRDDGGWIKATDEPAPTTTATTTSHFPRSRQYPPLKLMGTSNTSTGTRTDSSKTHTSYRSNKRVDKAEIQQLTQSEVSERWADFAAGRPGSQQLPDLINLGSKDDDLFSFSPTTPIPTTSKSMQPISLSSSSSPKLNQIHHAKDDLDELLH</sequence>
<name>A0A077WYZ9_9FUNG</name>
<gene>
    <name evidence="2" type="ORF">LRAMOSA04653</name>
</gene>
<dbReference type="InterPro" id="IPR032675">
    <property type="entry name" value="LRR_dom_sf"/>
</dbReference>
<evidence type="ECO:0000313" key="2">
    <source>
        <dbReference type="EMBL" id="CDS12459.1"/>
    </source>
</evidence>
<evidence type="ECO:0000256" key="1">
    <source>
        <dbReference type="SAM" id="MobiDB-lite"/>
    </source>
</evidence>
<feature type="region of interest" description="Disordered" evidence="1">
    <location>
        <begin position="665"/>
        <end position="692"/>
    </location>
</feature>
<feature type="region of interest" description="Disordered" evidence="1">
    <location>
        <begin position="517"/>
        <end position="539"/>
    </location>
</feature>
<feature type="compositionally biased region" description="Low complexity" evidence="1">
    <location>
        <begin position="613"/>
        <end position="623"/>
    </location>
</feature>
<dbReference type="OrthoDB" id="10257471at2759"/>
<dbReference type="PANTHER" id="PTHR13318">
    <property type="entry name" value="PARTNER OF PAIRED, ISOFORM B-RELATED"/>
    <property type="match status" value="1"/>
</dbReference>
<feature type="compositionally biased region" description="Basic and acidic residues" evidence="1">
    <location>
        <begin position="517"/>
        <end position="531"/>
    </location>
</feature>
<feature type="compositionally biased region" description="Polar residues" evidence="1">
    <location>
        <begin position="798"/>
        <end position="818"/>
    </location>
</feature>
<dbReference type="GO" id="GO:0019005">
    <property type="term" value="C:SCF ubiquitin ligase complex"/>
    <property type="evidence" value="ECO:0007669"/>
    <property type="project" value="TreeGrafter"/>
</dbReference>
<feature type="compositionally biased region" description="Basic and acidic residues" evidence="1">
    <location>
        <begin position="900"/>
        <end position="910"/>
    </location>
</feature>
<feature type="region of interest" description="Disordered" evidence="1">
    <location>
        <begin position="769"/>
        <end position="820"/>
    </location>
</feature>
<protein>
    <recommendedName>
        <fullName evidence="3">F-box domain-containing protein</fullName>
    </recommendedName>
</protein>
<accession>A0A077WYZ9</accession>
<reference evidence="2" key="1">
    <citation type="journal article" date="2014" name="Genome Announc.">
        <title>De novo whole-genome sequence and genome annotation of Lichtheimia ramosa.</title>
        <authorList>
            <person name="Linde J."/>
            <person name="Schwartze V."/>
            <person name="Binder U."/>
            <person name="Lass-Florl C."/>
            <person name="Voigt K."/>
            <person name="Horn F."/>
        </authorList>
    </citation>
    <scope>NUCLEOTIDE SEQUENCE</scope>
    <source>
        <strain evidence="2">JMRC FSU:6197</strain>
    </source>
</reference>
<evidence type="ECO:0008006" key="3">
    <source>
        <dbReference type="Google" id="ProtNLM"/>
    </source>
</evidence>